<reference evidence="3" key="1">
    <citation type="submission" date="2025-08" db="UniProtKB">
        <authorList>
            <consortium name="RefSeq"/>
        </authorList>
    </citation>
    <scope>IDENTIFICATION</scope>
    <source>
        <strain evidence="3">J_2021</strain>
        <tissue evidence="3">Erythrocytes</tissue>
    </source>
</reference>
<evidence type="ECO:0000313" key="2">
    <source>
        <dbReference type="Proteomes" id="UP000186698"/>
    </source>
</evidence>
<name>A0A8J1KXW8_XENLA</name>
<organism evidence="2 3">
    <name type="scientific">Xenopus laevis</name>
    <name type="common">African clawed frog</name>
    <dbReference type="NCBI Taxonomy" id="8355"/>
    <lineage>
        <taxon>Eukaryota</taxon>
        <taxon>Metazoa</taxon>
        <taxon>Chordata</taxon>
        <taxon>Craniata</taxon>
        <taxon>Vertebrata</taxon>
        <taxon>Euteleostomi</taxon>
        <taxon>Amphibia</taxon>
        <taxon>Batrachia</taxon>
        <taxon>Anura</taxon>
        <taxon>Pipoidea</taxon>
        <taxon>Pipidae</taxon>
        <taxon>Xenopodinae</taxon>
        <taxon>Xenopus</taxon>
        <taxon>Xenopus</taxon>
    </lineage>
</organism>
<feature type="region of interest" description="Disordered" evidence="1">
    <location>
        <begin position="82"/>
        <end position="162"/>
    </location>
</feature>
<evidence type="ECO:0000313" key="3">
    <source>
        <dbReference type="RefSeq" id="XP_041422150.1"/>
    </source>
</evidence>
<feature type="compositionally biased region" description="Basic residues" evidence="1">
    <location>
        <begin position="126"/>
        <end position="141"/>
    </location>
</feature>
<evidence type="ECO:0000256" key="1">
    <source>
        <dbReference type="SAM" id="MobiDB-lite"/>
    </source>
</evidence>
<dbReference type="AlphaFoldDB" id="A0A8J1KXW8"/>
<gene>
    <name evidence="3" type="primary">LOC121394664</name>
</gene>
<dbReference type="GeneID" id="121394664"/>
<sequence length="399" mass="44823">MASYQESLNGQDLITDSWISDFIPDSEMLTAADEFFESFCSVQSPQIISDDTAYIPDGPQTISEESFSRMDGIHDDKILKPSNSGMFVKNKAYPDAPTGGSNNSAVLKENEPPSIIDLTSSGSQAKKQRSKRGKAPVKRKTFTAPVPSRARAKRSNGVLSSGDSNGIVRNSCIVDTPEPSTSARDSWRYENLTDPFISCPYAPKRKESCKKWYRRENQTAKTPHSSPQSLFSEILSQREAAISPITDIMKTQRSPEGGESTCMVNDKTDLCDINLVHDTPEAHIFKRRITFDTPDTNDDGRDQVGICQVQNASYHHVPLVRSCTCWDENTYNVLSSLARYNDKMMRVANYLRCFVRDSMFLAFNNPNEISVIKIHAAHDKYERLMTHVDEIEKEMMGKN</sequence>
<keyword evidence="2" id="KW-1185">Reference proteome</keyword>
<dbReference type="Proteomes" id="UP000186698">
    <property type="component" value="Chromosome 6L"/>
</dbReference>
<protein>
    <submittedName>
        <fullName evidence="3">Uncharacterized protein LOC121394664</fullName>
    </submittedName>
</protein>
<proteinExistence type="predicted"/>
<accession>A0A8J1KXW8</accession>
<dbReference type="RefSeq" id="XP_041422150.1">
    <property type="nucleotide sequence ID" value="XM_041566216.1"/>
</dbReference>
<dbReference type="KEGG" id="xla:121394664"/>